<keyword evidence="3" id="KW-1185">Reference proteome</keyword>
<reference evidence="2 3" key="1">
    <citation type="submission" date="2020-08" db="EMBL/GenBank/DDBJ databases">
        <title>Sequencing the genomes of 1000 actinobacteria strains.</title>
        <authorList>
            <person name="Klenk H.-P."/>
        </authorList>
    </citation>
    <scope>NUCLEOTIDE SEQUENCE [LARGE SCALE GENOMIC DNA]</scope>
    <source>
        <strain evidence="2 3">DSM 43036</strain>
    </source>
</reference>
<dbReference type="Proteomes" id="UP000618986">
    <property type="component" value="Unassembled WGS sequence"/>
</dbReference>
<sequence>MAVQYSSEVQQPTELQQLGRDHPELAETAASRSRSHRSELRIRRLGVRVPSGAQTIKAVTSGNASHGLDRFCKLGPVFPGFGIWCSDGAPLSVCCSGGGLCRLVLTRAFACRLVWIMVGMPVRQGAAAVHCGRGGGSLGPRWAPGRSVAVDLGWRR</sequence>
<protein>
    <submittedName>
        <fullName evidence="2">Uncharacterized protein</fullName>
    </submittedName>
</protein>
<feature type="region of interest" description="Disordered" evidence="1">
    <location>
        <begin position="1"/>
        <end position="37"/>
    </location>
</feature>
<evidence type="ECO:0000313" key="3">
    <source>
        <dbReference type="Proteomes" id="UP000618986"/>
    </source>
</evidence>
<name>A0ABR6M585_MICEC</name>
<organism evidence="2 3">
    <name type="scientific">Micromonospora echinospora</name>
    <name type="common">Micromonospora purpurea</name>
    <dbReference type="NCBI Taxonomy" id="1877"/>
    <lineage>
        <taxon>Bacteria</taxon>
        <taxon>Bacillati</taxon>
        <taxon>Actinomycetota</taxon>
        <taxon>Actinomycetes</taxon>
        <taxon>Micromonosporales</taxon>
        <taxon>Micromonosporaceae</taxon>
        <taxon>Micromonospora</taxon>
    </lineage>
</organism>
<comment type="caution">
    <text evidence="2">The sequence shown here is derived from an EMBL/GenBank/DDBJ whole genome shotgun (WGS) entry which is preliminary data.</text>
</comment>
<evidence type="ECO:0000256" key="1">
    <source>
        <dbReference type="SAM" id="MobiDB-lite"/>
    </source>
</evidence>
<feature type="compositionally biased region" description="Polar residues" evidence="1">
    <location>
        <begin position="1"/>
        <end position="16"/>
    </location>
</feature>
<evidence type="ECO:0000313" key="2">
    <source>
        <dbReference type="EMBL" id="MBB5110534.1"/>
    </source>
</evidence>
<dbReference type="EMBL" id="JACHJC010000001">
    <property type="protein sequence ID" value="MBB5110534.1"/>
    <property type="molecule type" value="Genomic_DNA"/>
</dbReference>
<accession>A0ABR6M585</accession>
<gene>
    <name evidence="2" type="ORF">FHU28_000373</name>
</gene>
<proteinExistence type="predicted"/>